<feature type="domain" description="VWFA" evidence="2">
    <location>
        <begin position="950"/>
        <end position="1127"/>
    </location>
</feature>
<feature type="domain" description="VWFA" evidence="2">
    <location>
        <begin position="2458"/>
        <end position="2633"/>
    </location>
</feature>
<dbReference type="InterPro" id="IPR050525">
    <property type="entry name" value="ECM_Assembly_Org"/>
</dbReference>
<dbReference type="CDD" id="cd00146">
    <property type="entry name" value="PKD"/>
    <property type="match status" value="3"/>
</dbReference>
<dbReference type="SMART" id="SM00089">
    <property type="entry name" value="PKD"/>
    <property type="match status" value="6"/>
</dbReference>
<feature type="domain" description="VWFA" evidence="2">
    <location>
        <begin position="1377"/>
        <end position="1520"/>
    </location>
</feature>
<evidence type="ECO:0000313" key="3">
    <source>
        <dbReference type="EMBL" id="WAR09890.1"/>
    </source>
</evidence>
<name>A0ABY7EIS6_MYAAR</name>
<feature type="domain" description="VWFA" evidence="2">
    <location>
        <begin position="1516"/>
        <end position="1660"/>
    </location>
</feature>
<sequence>MTTRQRLFTTTTTPVGLSEVADIVLLVHLSPRITEMEFITVQEFLKSLVSRADIANGKAQIGLVFYGADPEIIFHINQYNDIALMQKSIDGMRADLRSYTSDASTAIASAKQMLSPYFNRRDDVPAAMIFIADDPANTNFDVMVAINFRRDRYLYQNYFESACSKIQIDLIFLLDSSSSMGRSDFQNMKNFLKYIVSQIDITGGTSRIGAYTFNTRAKSEFHLNDYTTNEAVLDAIDDIPQNYGNTNTAAALRALREGFTEENGDRPNIRNVGVLITDGQANMETRRTVPEAILTKEDNIFIYAFGVKLREYSDFKQIPSPPVARNAIFLQTFEDLASYGSQFMEQLCADCPPPVLDVVFIVDSSTSVGFANFKKMLNFVKLLLEDATIDQSVVRVGLMTFNTNPKVRFHLNEIENRVKLINEIEKVPYEYGNTNTADALKTMRTEMFTEQNGDRKNVKNLAVIITDGISNMNNLMVPVEAETARDGGIQIMAIGIQLQNLNELDSIASRPLSDNRFAVDDFSKLTDVRTGLFPKNCIGSDSPVGLIAAPANDVNKLCGIAQFDMVIVLDSSTSVQPRNWKTMLQATQNFVRGLDIDNGHVRIGIVVFSNDARSVFYLNTYTIQNDIINAISSINYTYGQTNLADALKLTRNEMFTELQGDRPDIPNIAVIVTDGKSTINSNRTIPEAMETRRNGIQIYAIGIGITDIDTEELDEITGSEQNRYFIDDFDELEQKMESIYKTLCPVCTRTDMDLVFVLDSSTSLTEAKFKVMLAATRNFISRADIDSGNTRVAVITYSTRVRVEFDLNSYDTKEELLSAIENIEYVYGDTNTADAIKTMRTRSFNKNYGDRENISNVGVIITDGVSNINSLQTIPEAKQARREGIEIFAIGVGVSQSKELDEIAGSKDHRFDIENFEEVEYKLDAVFKRLCSEGPATNNYGSMCTGENLDVVFVLDSSTSMGKDNFRIMLEAAKSFVTSTDIDNGHTRIGVLIFSTGVSIEFNLGDYKTERELINAIDDIQYMAGSTNTSGAIRVISEEMFLAKNGARTNSGKIGIVITDGVSNIDYHKVIPEANAARQKGILLLAIGVGLNNTKELDDIAGIPENRININDFEELEWKLDQFFRAVCNACGHTELDIVFIMDISDAVPDSNFNEAVQLMHNFASSTNIDSDRVRVGLLSYNTSIFHLNSYTNKTEVLEAIKKAKRPSLDVDIAETLYFLRNVMFTPYYGDRRNTQNIAVMVSDGQQNFERLRVRNEIQKVNKAGIRLFSVGVNVPNKRNFGHLAAQTTRQILVSSFAELPSTLETMYDIICSGMEHLRACTPEKSYRLYKPTLWVLPNNVSLYLRVIYGVQRLSTGIAQFVFCVLDPNKCSLGNSDLVIILDASTSVTQQNYDKMLQFTKDLLQNADIDSGAVRVGILIYSTEVQVIFNLNEYSRKADVFAAIDKIPYIYGSTNTADALQTMHAQMFTPRNGDRPNVPNTGIIITDGTFDELVGLDRKIFSALCPETSCGLSSVDVVIIIDASTSVTEPNFKLMLEFCKDIVKGADIDSGSVRVGVLIYSTEVEIQFHLNRYSTNAQVIDAIDKIPYIYGSTNTADALLTMHQTMFTPANGDRQGVENVAIVLTDVEGMASEPKDKYLYNVRRFEELQGLEEDIFGAGEGGDCATPAPATPAPATLAPKTECGLSKVDAVIILDASTSVTEPNFKKMLSFCKEIVDKAAIDSGSVRIGVLIYSTEVEIEFHLNKYTNTADIKAAIDRIPYIYGSTNSADALKTMHEVMFTARNGDRPDVDNIAFMITDGISNINGRRTIPEAENAQGKDIRVYAIGIGLTDTRELEGMASEPKSENMFNVREFDELTGLIDTIFGGAEECALSEPPVANAGPDVTRRYPSGTITLDGRRSSDDNGIVTYTWSQGGRDLFTGATFDLYDLREGEYEYNLTVVDEDGQSDSDTVRVIIEAEDFPPNANAGDDVTIQLPVNSVRLDGRYSSDDVAVVQYMWKLTNGQPGVSFEGDDSATPMVDNLEEGEYTFTLTVADALGQTDDDTVNVYVKAQDFPPKANAGDDVTIQLPVDSVLLDGRKSSDDIAIVQYMWKLTNGQPGVSLEGDESARLMVEDLEEGEYTFTLTVTDALGQTDDDTVNVYVKAQDFPPKANAGDDVTIQLPVDSVLLDGRQSSDDIAVVKYSWKLTTGPQSVSLEGQDSPRLMVEGLEEGEYAFTLTVSDVLGQTDDDTVNVYVKALDAPPRADAGEDKTVKLPIDSILLDGSKSSDDRRIVKYVWNILSSSSDDLFLTGVNSPRLLVENLAEGKHVFELSVYDALGQEDIDTTTVYVTGQDFPPRADAGEDITIKFPKDNVELDGTRSSDDIKVVRYSWALSGGEPGNVRLGDVDASTLRAEFAQPGSYTFNLTVYDGAGQMDQDSVNVVVEVSMKSVLFNWLHNGLSLFTFNFKNTGCGLAKTDLVFILDASTSVTDANFQKMRDFLKEFLSNADIDSGSVRVGVNIYSTDVQVEFHLNRYTKAADVMSAIDNIPYIYGSTNTADALQSMANVMFTPQNGDRPDAPNVCILLTDGVSNINSRRTIPEAERARAKNVHLYVIGIGLTDTREVTAIATPPASKNLFSVNSFDELKGLHKTILNTATCKGMNIHNQCLIYYFDLFLLIYFHCTVRNSENYLKV</sequence>
<dbReference type="PANTHER" id="PTHR24020:SF84">
    <property type="entry name" value="VWFA DOMAIN-CONTAINING PROTEIN"/>
    <property type="match status" value="1"/>
</dbReference>
<evidence type="ECO:0000259" key="1">
    <source>
        <dbReference type="PROSITE" id="PS50093"/>
    </source>
</evidence>
<dbReference type="SUPFAM" id="SSF53300">
    <property type="entry name" value="vWA-like"/>
    <property type="match status" value="11"/>
</dbReference>
<dbReference type="PROSITE" id="PS50234">
    <property type="entry name" value="VWFA"/>
    <property type="match status" value="11"/>
</dbReference>
<protein>
    <submittedName>
        <fullName evidence="3">CO6A3-like protein</fullName>
    </submittedName>
</protein>
<feature type="domain" description="VWFA" evidence="2">
    <location>
        <begin position="357"/>
        <end position="532"/>
    </location>
</feature>
<dbReference type="Gene3D" id="2.60.40.10">
    <property type="entry name" value="Immunoglobulins"/>
    <property type="match status" value="6"/>
</dbReference>
<dbReference type="InterPro" id="IPR035986">
    <property type="entry name" value="PKD_dom_sf"/>
</dbReference>
<dbReference type="InterPro" id="IPR036465">
    <property type="entry name" value="vWFA_dom_sf"/>
</dbReference>
<dbReference type="EMBL" id="CP111018">
    <property type="protein sequence ID" value="WAR09890.1"/>
    <property type="molecule type" value="Genomic_DNA"/>
</dbReference>
<dbReference type="InterPro" id="IPR002035">
    <property type="entry name" value="VWF_A"/>
</dbReference>
<gene>
    <name evidence="3" type="ORF">MAR_034966</name>
</gene>
<feature type="domain" description="VWFA" evidence="2">
    <location>
        <begin position="22"/>
        <end position="171"/>
    </location>
</feature>
<keyword evidence="4" id="KW-1185">Reference proteome</keyword>
<dbReference type="Proteomes" id="UP001164746">
    <property type="component" value="Chromosome 7"/>
</dbReference>
<feature type="domain" description="VWFA" evidence="2">
    <location>
        <begin position="753"/>
        <end position="930"/>
    </location>
</feature>
<dbReference type="PRINTS" id="PR00453">
    <property type="entry name" value="VWFADOMAIN"/>
</dbReference>
<dbReference type="Gene3D" id="3.40.50.410">
    <property type="entry name" value="von Willebrand factor, type A domain"/>
    <property type="match status" value="11"/>
</dbReference>
<dbReference type="SMART" id="SM00327">
    <property type="entry name" value="VWA"/>
    <property type="match status" value="11"/>
</dbReference>
<dbReference type="CDD" id="cd01450">
    <property type="entry name" value="vWFA_subfamily_ECM"/>
    <property type="match status" value="9"/>
</dbReference>
<dbReference type="SUPFAM" id="SSF49299">
    <property type="entry name" value="PKD domain"/>
    <property type="match status" value="5"/>
</dbReference>
<organism evidence="3 4">
    <name type="scientific">Mya arenaria</name>
    <name type="common">Soft-shell clam</name>
    <dbReference type="NCBI Taxonomy" id="6604"/>
    <lineage>
        <taxon>Eukaryota</taxon>
        <taxon>Metazoa</taxon>
        <taxon>Spiralia</taxon>
        <taxon>Lophotrochozoa</taxon>
        <taxon>Mollusca</taxon>
        <taxon>Bivalvia</taxon>
        <taxon>Autobranchia</taxon>
        <taxon>Heteroconchia</taxon>
        <taxon>Euheterodonta</taxon>
        <taxon>Imparidentia</taxon>
        <taxon>Neoheterodontei</taxon>
        <taxon>Myida</taxon>
        <taxon>Myoidea</taxon>
        <taxon>Myidae</taxon>
        <taxon>Mya</taxon>
    </lineage>
</organism>
<dbReference type="Pfam" id="PF22352">
    <property type="entry name" value="K319L-like_PKD"/>
    <property type="match status" value="6"/>
</dbReference>
<proteinExistence type="predicted"/>
<feature type="domain" description="VWFA" evidence="2">
    <location>
        <begin position="1137"/>
        <end position="1311"/>
    </location>
</feature>
<dbReference type="Pfam" id="PF00092">
    <property type="entry name" value="VWA"/>
    <property type="match status" value="11"/>
</dbReference>
<accession>A0ABY7EIS6</accession>
<dbReference type="InterPro" id="IPR022409">
    <property type="entry name" value="PKD/Chitinase_dom"/>
</dbReference>
<feature type="domain" description="PKD" evidence="1">
    <location>
        <begin position="2353"/>
        <end position="2431"/>
    </location>
</feature>
<dbReference type="PANTHER" id="PTHR24020">
    <property type="entry name" value="COLLAGEN ALPHA"/>
    <property type="match status" value="1"/>
</dbReference>
<feature type="domain" description="VWFA" evidence="2">
    <location>
        <begin position="564"/>
        <end position="743"/>
    </location>
</feature>
<dbReference type="InterPro" id="IPR000601">
    <property type="entry name" value="PKD_dom"/>
</dbReference>
<evidence type="ECO:0000259" key="2">
    <source>
        <dbReference type="PROSITE" id="PS50234"/>
    </source>
</evidence>
<feature type="domain" description="VWFA" evidence="2">
    <location>
        <begin position="169"/>
        <end position="347"/>
    </location>
</feature>
<evidence type="ECO:0000313" key="4">
    <source>
        <dbReference type="Proteomes" id="UP001164746"/>
    </source>
</evidence>
<dbReference type="InterPro" id="IPR013783">
    <property type="entry name" value="Ig-like_fold"/>
</dbReference>
<feature type="domain" description="VWFA" evidence="2">
    <location>
        <begin position="1689"/>
        <end position="1864"/>
    </location>
</feature>
<reference evidence="3" key="1">
    <citation type="submission" date="2022-11" db="EMBL/GenBank/DDBJ databases">
        <title>Centuries of genome instability and evolution in soft-shell clam transmissible cancer (bioRxiv).</title>
        <authorList>
            <person name="Hart S.F.M."/>
            <person name="Yonemitsu M.A."/>
            <person name="Giersch R.M."/>
            <person name="Beal B.F."/>
            <person name="Arriagada G."/>
            <person name="Davis B.W."/>
            <person name="Ostrander E.A."/>
            <person name="Goff S.P."/>
            <person name="Metzger M.J."/>
        </authorList>
    </citation>
    <scope>NUCLEOTIDE SEQUENCE</scope>
    <source>
        <strain evidence="3">MELC-2E11</strain>
        <tissue evidence="3">Siphon/mantle</tissue>
    </source>
</reference>
<dbReference type="PROSITE" id="PS50093">
    <property type="entry name" value="PKD"/>
    <property type="match status" value="1"/>
</dbReference>